<proteinExistence type="predicted"/>
<dbReference type="CDD" id="cd00093">
    <property type="entry name" value="HTH_XRE"/>
    <property type="match status" value="1"/>
</dbReference>
<dbReference type="InterPro" id="IPR036073">
    <property type="entry name" value="Desulfoferrodoxin_Fe-bd_dom_sf"/>
</dbReference>
<protein>
    <submittedName>
        <fullName evidence="3">Anaerobic benzoate catabolism transcriptional regulator</fullName>
    </submittedName>
</protein>
<dbReference type="Gene3D" id="2.60.40.730">
    <property type="entry name" value="SOR catalytic domain"/>
    <property type="match status" value="1"/>
</dbReference>
<dbReference type="SUPFAM" id="SSF49367">
    <property type="entry name" value="Superoxide reductase-like"/>
    <property type="match status" value="1"/>
</dbReference>
<keyword evidence="1" id="KW-0238">DNA-binding</keyword>
<dbReference type="STRING" id="476652.DEAC_c34510"/>
<dbReference type="EMBL" id="LDZY01000013">
    <property type="protein sequence ID" value="KLU64508.1"/>
    <property type="molecule type" value="Genomic_DNA"/>
</dbReference>
<dbReference type="Pfam" id="PF01381">
    <property type="entry name" value="HTH_3"/>
    <property type="match status" value="1"/>
</dbReference>
<evidence type="ECO:0000313" key="3">
    <source>
        <dbReference type="EMBL" id="KLU64508.1"/>
    </source>
</evidence>
<dbReference type="InterPro" id="IPR010982">
    <property type="entry name" value="Lambda_DNA-bd_dom_sf"/>
</dbReference>
<dbReference type="GO" id="GO:0016491">
    <property type="term" value="F:oxidoreductase activity"/>
    <property type="evidence" value="ECO:0007669"/>
    <property type="project" value="InterPro"/>
</dbReference>
<feature type="domain" description="HTH cro/C1-type" evidence="2">
    <location>
        <begin position="10"/>
        <end position="64"/>
    </location>
</feature>
<dbReference type="PATRIC" id="fig|476652.3.peg.3644"/>
<dbReference type="SMART" id="SM00530">
    <property type="entry name" value="HTH_XRE"/>
    <property type="match status" value="1"/>
</dbReference>
<dbReference type="PANTHER" id="PTHR46558:SF4">
    <property type="entry name" value="DNA-BIDING PHAGE PROTEIN"/>
    <property type="match status" value="1"/>
</dbReference>
<evidence type="ECO:0000313" key="4">
    <source>
        <dbReference type="Proteomes" id="UP000036356"/>
    </source>
</evidence>
<reference evidence="3 4" key="1">
    <citation type="submission" date="2015-06" db="EMBL/GenBank/DDBJ databases">
        <title>Draft genome of the moderately acidophilic sulfate reducer Candidatus Desulfosporosinus acididurans strain M1.</title>
        <authorList>
            <person name="Poehlein A."/>
            <person name="Petzsch P."/>
            <person name="Johnson B.D."/>
            <person name="Schloemann M."/>
            <person name="Daniel R."/>
            <person name="Muehling M."/>
        </authorList>
    </citation>
    <scope>NUCLEOTIDE SEQUENCE [LARGE SCALE GENOMIC DNA]</scope>
    <source>
        <strain evidence="3 4">M1</strain>
    </source>
</reference>
<dbReference type="GO" id="GO:0003677">
    <property type="term" value="F:DNA binding"/>
    <property type="evidence" value="ECO:0007669"/>
    <property type="project" value="UniProtKB-KW"/>
</dbReference>
<dbReference type="PROSITE" id="PS50943">
    <property type="entry name" value="HTH_CROC1"/>
    <property type="match status" value="1"/>
</dbReference>
<dbReference type="PANTHER" id="PTHR46558">
    <property type="entry name" value="TRACRIPTIONAL REGULATORY PROTEIN-RELATED-RELATED"/>
    <property type="match status" value="1"/>
</dbReference>
<evidence type="ECO:0000259" key="2">
    <source>
        <dbReference type="PROSITE" id="PS50943"/>
    </source>
</evidence>
<dbReference type="Gene3D" id="1.10.260.40">
    <property type="entry name" value="lambda repressor-like DNA-binding domains"/>
    <property type="match status" value="1"/>
</dbReference>
<organism evidence="3 4">
    <name type="scientific">Desulfosporosinus acididurans</name>
    <dbReference type="NCBI Taxonomy" id="476652"/>
    <lineage>
        <taxon>Bacteria</taxon>
        <taxon>Bacillati</taxon>
        <taxon>Bacillota</taxon>
        <taxon>Clostridia</taxon>
        <taxon>Eubacteriales</taxon>
        <taxon>Desulfitobacteriaceae</taxon>
        <taxon>Desulfosporosinus</taxon>
    </lineage>
</organism>
<comment type="caution">
    <text evidence="3">The sequence shown here is derived from an EMBL/GenBank/DDBJ whole genome shotgun (WGS) entry which is preliminary data.</text>
</comment>
<accession>A0A0J1FNH9</accession>
<dbReference type="InterPro" id="IPR001387">
    <property type="entry name" value="Cro/C1-type_HTH"/>
</dbReference>
<dbReference type="AlphaFoldDB" id="A0A0J1FNH9"/>
<name>A0A0J1FNH9_9FIRM</name>
<evidence type="ECO:0000256" key="1">
    <source>
        <dbReference type="ARBA" id="ARBA00023125"/>
    </source>
</evidence>
<dbReference type="SUPFAM" id="SSF47413">
    <property type="entry name" value="lambda repressor-like DNA-binding domains"/>
    <property type="match status" value="1"/>
</dbReference>
<keyword evidence="4" id="KW-1185">Reference proteome</keyword>
<dbReference type="Proteomes" id="UP000036356">
    <property type="component" value="Unassembled WGS sequence"/>
</dbReference>
<gene>
    <name evidence="3" type="ORF">DEAC_c34510</name>
</gene>
<sequence length="194" mass="22112">MQNVKVGSIIRTLRIEKGMSQKQLADKMNISDKTISKWERGLGCPDISLLAELSDLLEVDIGTLLSGDLVANNFVGGNMKKSKYYICTVCNNISLCTGNAEISCCGRKLEEQIMQKADESNKLSIEVIEDNWFITSNHPMKKEHYISFVAFATGDRVQIIKQYPEWDMQLRVPKQEHGMLIWYCIQHGLFYQLV</sequence>
<dbReference type="RefSeq" id="WP_047811253.1">
    <property type="nucleotide sequence ID" value="NZ_LDZY01000013.1"/>
</dbReference>
<dbReference type="GO" id="GO:0005506">
    <property type="term" value="F:iron ion binding"/>
    <property type="evidence" value="ECO:0007669"/>
    <property type="project" value="InterPro"/>
</dbReference>